<name>A0A7R9MFP7_9ACAR</name>
<reference evidence="1" key="1">
    <citation type="submission" date="2020-11" db="EMBL/GenBank/DDBJ databases">
        <authorList>
            <person name="Tran Van P."/>
        </authorList>
    </citation>
    <scope>NUCLEOTIDE SEQUENCE</scope>
</reference>
<evidence type="ECO:0000313" key="1">
    <source>
        <dbReference type="EMBL" id="CAD7659381.1"/>
    </source>
</evidence>
<proteinExistence type="predicted"/>
<evidence type="ECO:0000313" key="2">
    <source>
        <dbReference type="Proteomes" id="UP000728032"/>
    </source>
</evidence>
<gene>
    <name evidence="1" type="ORF">ONB1V03_LOCUS15977</name>
</gene>
<keyword evidence="2" id="KW-1185">Reference proteome</keyword>
<dbReference type="EMBL" id="OC932085">
    <property type="protein sequence ID" value="CAD7659381.1"/>
    <property type="molecule type" value="Genomic_DNA"/>
</dbReference>
<dbReference type="EMBL" id="CAJPVJ010017260">
    <property type="protein sequence ID" value="CAG2176543.1"/>
    <property type="molecule type" value="Genomic_DNA"/>
</dbReference>
<protein>
    <submittedName>
        <fullName evidence="1">Uncharacterized protein</fullName>
    </submittedName>
</protein>
<accession>A0A7R9MFP7</accession>
<feature type="non-terminal residue" evidence="1">
    <location>
        <position position="1"/>
    </location>
</feature>
<dbReference type="Proteomes" id="UP000728032">
    <property type="component" value="Unassembled WGS sequence"/>
</dbReference>
<sequence>SLPGVEGVNISYSKPCTGCSKCYQRFERQTAGAEGLSSRDTTRWWHIFMSRKASDNHNTNESKVDLRSITNDECNQWSTLTDVNADNLFIQNTKDCKLNLIIHSQPLKYSQFISDGVKLFNGEPLAESDPQSGVQVIEAMDINIDLPIDKTSGGAVGATDVESDDGEGDKIVAEDKSATNSWFSIDTESYERQSVKITLLPKVLNMYTL</sequence>
<organism evidence="1">
    <name type="scientific">Oppiella nova</name>
    <dbReference type="NCBI Taxonomy" id="334625"/>
    <lineage>
        <taxon>Eukaryota</taxon>
        <taxon>Metazoa</taxon>
        <taxon>Ecdysozoa</taxon>
        <taxon>Arthropoda</taxon>
        <taxon>Chelicerata</taxon>
        <taxon>Arachnida</taxon>
        <taxon>Acari</taxon>
        <taxon>Acariformes</taxon>
        <taxon>Sarcoptiformes</taxon>
        <taxon>Oribatida</taxon>
        <taxon>Brachypylina</taxon>
        <taxon>Oppioidea</taxon>
        <taxon>Oppiidae</taxon>
        <taxon>Oppiella</taxon>
    </lineage>
</organism>
<dbReference type="AlphaFoldDB" id="A0A7R9MFP7"/>